<dbReference type="InterPro" id="IPR026285">
    <property type="entry name" value="TenA_E"/>
</dbReference>
<feature type="active site" description="Proton donor" evidence="1">
    <location>
        <position position="210"/>
    </location>
</feature>
<dbReference type="OrthoDB" id="37730at2759"/>
<dbReference type="InParanoid" id="A0A448YST7"/>
<sequence>MLTDDLINSYDDKFSSTISHPLVQQLCAGTLPDKTLFIYLTQDLKYFALYLKIILKTAYLCKDEATTIRFGKQIGFITNDENDYFEKTVNFLLKRDPSLKKYQDKSFIPHQVKEYINFLEELAARLEDYSYNQLVTYLWTTEIVYLRWAQLFLATPDAIPKDLHWRFREWIDLHSIESFEEYVIFLQRQVDGISDRNEVEEIFRKTVNLEYGFFEGSTEQTR</sequence>
<accession>A0A448YST7</accession>
<reference evidence="4 5" key="1">
    <citation type="submission" date="2018-12" db="EMBL/GenBank/DDBJ databases">
        <authorList>
            <person name="Tiukova I."/>
            <person name="Dainat J."/>
        </authorList>
    </citation>
    <scope>NUCLEOTIDE SEQUENCE [LARGE SCALE GENOMIC DNA]</scope>
</reference>
<evidence type="ECO:0000256" key="1">
    <source>
        <dbReference type="PIRSR" id="PIRSR003170-1"/>
    </source>
</evidence>
<name>A0A448YST7_BRENA</name>
<dbReference type="InterPro" id="IPR004305">
    <property type="entry name" value="Thiaminase-2/PQQC"/>
</dbReference>
<feature type="domain" description="Thiaminase-2/PQQC" evidence="3">
    <location>
        <begin position="15"/>
        <end position="215"/>
    </location>
</feature>
<dbReference type="SUPFAM" id="SSF48613">
    <property type="entry name" value="Heme oxygenase-like"/>
    <property type="match status" value="1"/>
</dbReference>
<evidence type="ECO:0000313" key="4">
    <source>
        <dbReference type="EMBL" id="VEU23971.1"/>
    </source>
</evidence>
<dbReference type="PIRSF" id="PIRSF003170">
    <property type="entry name" value="Pet18p"/>
    <property type="match status" value="1"/>
</dbReference>
<dbReference type="InterPro" id="IPR016084">
    <property type="entry name" value="Haem_Oase-like_multi-hlx"/>
</dbReference>
<feature type="binding site" evidence="2">
    <location>
        <position position="43"/>
    </location>
    <ligand>
        <name>substrate</name>
    </ligand>
</feature>
<dbReference type="GO" id="GO:0005829">
    <property type="term" value="C:cytosol"/>
    <property type="evidence" value="ECO:0007669"/>
    <property type="project" value="TreeGrafter"/>
</dbReference>
<evidence type="ECO:0000259" key="3">
    <source>
        <dbReference type="Pfam" id="PF03070"/>
    </source>
</evidence>
<dbReference type="Pfam" id="PF03070">
    <property type="entry name" value="TENA_THI-4"/>
    <property type="match status" value="1"/>
</dbReference>
<proteinExistence type="predicted"/>
<evidence type="ECO:0000256" key="2">
    <source>
        <dbReference type="PIRSR" id="PIRSR003170-2"/>
    </source>
</evidence>
<dbReference type="PANTHER" id="PTHR43198:SF2">
    <property type="entry name" value="SI:CH1073-67J19.1-RELATED"/>
    <property type="match status" value="1"/>
</dbReference>
<keyword evidence="5" id="KW-1185">Reference proteome</keyword>
<dbReference type="EMBL" id="CAACVR010000067">
    <property type="protein sequence ID" value="VEU23971.1"/>
    <property type="molecule type" value="Genomic_DNA"/>
</dbReference>
<dbReference type="AlphaFoldDB" id="A0A448YST7"/>
<dbReference type="Gene3D" id="1.20.910.10">
    <property type="entry name" value="Heme oxygenase-like"/>
    <property type="match status" value="1"/>
</dbReference>
<feature type="binding site" evidence="2">
    <location>
        <position position="142"/>
    </location>
    <ligand>
        <name>substrate</name>
    </ligand>
</feature>
<evidence type="ECO:0000313" key="5">
    <source>
        <dbReference type="Proteomes" id="UP000290900"/>
    </source>
</evidence>
<protein>
    <submittedName>
        <fullName evidence="4">DEKNAAC105107</fullName>
    </submittedName>
</protein>
<dbReference type="CDD" id="cd19358">
    <property type="entry name" value="TenA_E_Spr0628-like"/>
    <property type="match status" value="1"/>
</dbReference>
<organism evidence="4 5">
    <name type="scientific">Brettanomyces naardenensis</name>
    <name type="common">Yeast</name>
    <dbReference type="NCBI Taxonomy" id="13370"/>
    <lineage>
        <taxon>Eukaryota</taxon>
        <taxon>Fungi</taxon>
        <taxon>Dikarya</taxon>
        <taxon>Ascomycota</taxon>
        <taxon>Saccharomycotina</taxon>
        <taxon>Pichiomycetes</taxon>
        <taxon>Pichiales</taxon>
        <taxon>Pichiaceae</taxon>
        <taxon>Brettanomyces</taxon>
    </lineage>
</organism>
<dbReference type="Proteomes" id="UP000290900">
    <property type="component" value="Unassembled WGS sequence"/>
</dbReference>
<gene>
    <name evidence="4" type="ORF">BRENAR_LOCUS4700</name>
</gene>
<dbReference type="FunCoup" id="A0A448YST7">
    <property type="interactions" value="26"/>
</dbReference>
<dbReference type="STRING" id="13370.A0A448YST7"/>
<dbReference type="GO" id="GO:0006772">
    <property type="term" value="P:thiamine metabolic process"/>
    <property type="evidence" value="ECO:0007669"/>
    <property type="project" value="UniProtKB-ARBA"/>
</dbReference>
<dbReference type="InterPro" id="IPR050967">
    <property type="entry name" value="Thiamine_Salvage_TenA"/>
</dbReference>
<feature type="binding site" evidence="2">
    <location>
        <position position="81"/>
    </location>
    <ligand>
        <name>substrate</name>
    </ligand>
</feature>
<dbReference type="PANTHER" id="PTHR43198">
    <property type="entry name" value="BIFUNCTIONAL TH2 PROTEIN"/>
    <property type="match status" value="1"/>
</dbReference>